<dbReference type="GO" id="GO:0005737">
    <property type="term" value="C:cytoplasm"/>
    <property type="evidence" value="ECO:0007669"/>
    <property type="project" value="InterPro"/>
</dbReference>
<gene>
    <name evidence="6" type="ORF">KIPB_005315</name>
</gene>
<protein>
    <submittedName>
        <fullName evidence="6">Hydroxylamine reductase</fullName>
    </submittedName>
</protein>
<dbReference type="GO" id="GO:0046872">
    <property type="term" value="F:metal ion binding"/>
    <property type="evidence" value="ECO:0007669"/>
    <property type="project" value="UniProtKB-KW"/>
</dbReference>
<dbReference type="SUPFAM" id="SSF56821">
    <property type="entry name" value="Prismane protein-like"/>
    <property type="match status" value="1"/>
</dbReference>
<dbReference type="Gene3D" id="1.20.1270.20">
    <property type="match status" value="2"/>
</dbReference>
<keyword evidence="1" id="KW-0963">Cytoplasm</keyword>
<dbReference type="InterPro" id="IPR016100">
    <property type="entry name" value="Prismane_a-bundle"/>
</dbReference>
<dbReference type="GO" id="GO:0051536">
    <property type="term" value="F:iron-sulfur cluster binding"/>
    <property type="evidence" value="ECO:0007669"/>
    <property type="project" value="UniProtKB-KW"/>
</dbReference>
<dbReference type="GO" id="GO:0004601">
    <property type="term" value="F:peroxidase activity"/>
    <property type="evidence" value="ECO:0007669"/>
    <property type="project" value="TreeGrafter"/>
</dbReference>
<evidence type="ECO:0000313" key="7">
    <source>
        <dbReference type="Proteomes" id="UP000265618"/>
    </source>
</evidence>
<feature type="non-terminal residue" evidence="6">
    <location>
        <position position="1"/>
    </location>
</feature>
<evidence type="ECO:0000256" key="2">
    <source>
        <dbReference type="ARBA" id="ARBA00022723"/>
    </source>
</evidence>
<dbReference type="OrthoDB" id="1470350at2759"/>
<evidence type="ECO:0000256" key="3">
    <source>
        <dbReference type="ARBA" id="ARBA00023002"/>
    </source>
</evidence>
<dbReference type="GO" id="GO:0042542">
    <property type="term" value="P:response to hydrogen peroxide"/>
    <property type="evidence" value="ECO:0007669"/>
    <property type="project" value="TreeGrafter"/>
</dbReference>
<sequence>PEMAAVDIAKLFSGPLDMFCNQCEQAAGPLGCTVRGVCGKQPTTSAIQDLIVEGCHVFGALCTALPDDMVKDEWLEVWEKACFTTLTNVSFDDVSLKAVAETVEGIVQAARALVPKDHPVLSLCGTFHVPSTVKECVKEGRKYSQAETYIKKYGLTLGGLREFIMHGVKGLTAYADHVIHIQGADTTRAPLLGAARVLGEMQVKTDLGANDLLGLAMEIGRLNLSVIEALDAIHVETFGQPTLTPVPCRPRPGKCILITGHDLKDLESLLQITDKLGITVYTHGEMIPGHAYPKLHEHPSLYGNYGTAWQNQVKEFPDFPGPMLFTTNCIQQPRPSYAKRVFTTGRVAFPNCQHLEYGKWQPLIDSALAAPGFTEEECLTYKDESLLVGAHHSTVLGLAPEILDLVGKGALKHFWFIGGCDGAKPGRNYFSKLAMDIPDDHIILTGACGRFRINRLKDYGDIEGIPRLLDVGQCNDVYSAIRIAMGLAEALQCDINDLPLSLVVSWYEQKAVVQLLTLLHLGLKNIKLGPSLPKCLSPEVINVLVDAFGISLTDPEKVAEDIAAVTGQ</sequence>
<dbReference type="Pfam" id="PF03063">
    <property type="entry name" value="Prismane"/>
    <property type="match status" value="1"/>
</dbReference>
<dbReference type="InterPro" id="IPR010048">
    <property type="entry name" value="Hydroxylam_reduct"/>
</dbReference>
<keyword evidence="2" id="KW-0479">Metal-binding</keyword>
<keyword evidence="4" id="KW-0408">Iron</keyword>
<organism evidence="6 7">
    <name type="scientific">Kipferlia bialata</name>
    <dbReference type="NCBI Taxonomy" id="797122"/>
    <lineage>
        <taxon>Eukaryota</taxon>
        <taxon>Metamonada</taxon>
        <taxon>Carpediemonas-like organisms</taxon>
        <taxon>Kipferlia</taxon>
    </lineage>
</organism>
<reference evidence="6 7" key="1">
    <citation type="journal article" date="2018" name="PLoS ONE">
        <title>The draft genome of Kipferlia bialata reveals reductive genome evolution in fornicate parasites.</title>
        <authorList>
            <person name="Tanifuji G."/>
            <person name="Takabayashi S."/>
            <person name="Kume K."/>
            <person name="Takagi M."/>
            <person name="Nakayama T."/>
            <person name="Kamikawa R."/>
            <person name="Inagaki Y."/>
            <person name="Hashimoto T."/>
        </authorList>
    </citation>
    <scope>NUCLEOTIDE SEQUENCE [LARGE SCALE GENOMIC DNA]</scope>
    <source>
        <strain evidence="6">NY0173</strain>
    </source>
</reference>
<keyword evidence="3" id="KW-0560">Oxidoreductase</keyword>
<dbReference type="HAMAP" id="MF_00069">
    <property type="entry name" value="Hydroxylam_reduct"/>
    <property type="match status" value="1"/>
</dbReference>
<evidence type="ECO:0000256" key="5">
    <source>
        <dbReference type="ARBA" id="ARBA00023014"/>
    </source>
</evidence>
<keyword evidence="7" id="KW-1185">Reference proteome</keyword>
<dbReference type="NCBIfam" id="NF003658">
    <property type="entry name" value="PRK05290.1"/>
    <property type="match status" value="1"/>
</dbReference>
<evidence type="ECO:0000256" key="4">
    <source>
        <dbReference type="ARBA" id="ARBA00023004"/>
    </source>
</evidence>
<evidence type="ECO:0000313" key="6">
    <source>
        <dbReference type="EMBL" id="GIQ83910.1"/>
    </source>
</evidence>
<dbReference type="PANTHER" id="PTHR30109">
    <property type="entry name" value="HYDROXYLAMINE REDUCTASE"/>
    <property type="match status" value="1"/>
</dbReference>
<name>A0A9K3GIT6_9EUKA</name>
<dbReference type="Proteomes" id="UP000265618">
    <property type="component" value="Unassembled WGS sequence"/>
</dbReference>
<dbReference type="InterPro" id="IPR011254">
    <property type="entry name" value="Prismane-like_sf"/>
</dbReference>
<accession>A0A9K3GIT6</accession>
<dbReference type="Gene3D" id="3.40.50.2030">
    <property type="match status" value="2"/>
</dbReference>
<comment type="caution">
    <text evidence="6">The sequence shown here is derived from an EMBL/GenBank/DDBJ whole genome shotgun (WGS) entry which is preliminary data.</text>
</comment>
<dbReference type="InterPro" id="IPR016099">
    <property type="entry name" value="Prismane-like_a/b-sand"/>
</dbReference>
<dbReference type="NCBIfam" id="TIGR01703">
    <property type="entry name" value="hybrid_clust"/>
    <property type="match status" value="1"/>
</dbReference>
<keyword evidence="5" id="KW-0411">Iron-sulfur</keyword>
<dbReference type="InterPro" id="IPR004137">
    <property type="entry name" value="HCP/CODH"/>
</dbReference>
<proteinExistence type="inferred from homology"/>
<dbReference type="GO" id="GO:0050418">
    <property type="term" value="F:hydroxylamine reductase activity"/>
    <property type="evidence" value="ECO:0007669"/>
    <property type="project" value="TreeGrafter"/>
</dbReference>
<dbReference type="AlphaFoldDB" id="A0A9K3GIT6"/>
<dbReference type="EMBL" id="BDIP01001229">
    <property type="protein sequence ID" value="GIQ83910.1"/>
    <property type="molecule type" value="Genomic_DNA"/>
</dbReference>
<dbReference type="PANTHER" id="PTHR30109:SF0">
    <property type="entry name" value="HYDROXYLAMINE REDUCTASE"/>
    <property type="match status" value="1"/>
</dbReference>
<evidence type="ECO:0000256" key="1">
    <source>
        <dbReference type="ARBA" id="ARBA00022490"/>
    </source>
</evidence>